<reference evidence="2" key="1">
    <citation type="journal article" date="2023" name="G3 (Bethesda)">
        <title>A reference genome for the long-term kleptoplast-retaining sea slug Elysia crispata morphotype clarki.</title>
        <authorList>
            <person name="Eastman K.E."/>
            <person name="Pendleton A.L."/>
            <person name="Shaikh M.A."/>
            <person name="Suttiyut T."/>
            <person name="Ogas R."/>
            <person name="Tomko P."/>
            <person name="Gavelis G."/>
            <person name="Widhalm J.R."/>
            <person name="Wisecaver J.H."/>
        </authorList>
    </citation>
    <scope>NUCLEOTIDE SEQUENCE</scope>
    <source>
        <strain evidence="2">ECLA1</strain>
    </source>
</reference>
<dbReference type="AlphaFoldDB" id="A0AAE0YYY7"/>
<dbReference type="EMBL" id="JAWDGP010005150">
    <property type="protein sequence ID" value="KAK3759231.1"/>
    <property type="molecule type" value="Genomic_DNA"/>
</dbReference>
<feature type="region of interest" description="Disordered" evidence="1">
    <location>
        <begin position="1"/>
        <end position="29"/>
    </location>
</feature>
<accession>A0AAE0YYY7</accession>
<protein>
    <submittedName>
        <fullName evidence="2">Uncharacterized protein</fullName>
    </submittedName>
</protein>
<feature type="compositionally biased region" description="Polar residues" evidence="1">
    <location>
        <begin position="11"/>
        <end position="28"/>
    </location>
</feature>
<evidence type="ECO:0000256" key="1">
    <source>
        <dbReference type="SAM" id="MobiDB-lite"/>
    </source>
</evidence>
<name>A0AAE0YYY7_9GAST</name>
<dbReference type="Proteomes" id="UP001283361">
    <property type="component" value="Unassembled WGS sequence"/>
</dbReference>
<feature type="region of interest" description="Disordered" evidence="1">
    <location>
        <begin position="52"/>
        <end position="72"/>
    </location>
</feature>
<gene>
    <name evidence="2" type="ORF">RRG08_054950</name>
</gene>
<evidence type="ECO:0000313" key="2">
    <source>
        <dbReference type="EMBL" id="KAK3759231.1"/>
    </source>
</evidence>
<organism evidence="2 3">
    <name type="scientific">Elysia crispata</name>
    <name type="common">lettuce slug</name>
    <dbReference type="NCBI Taxonomy" id="231223"/>
    <lineage>
        <taxon>Eukaryota</taxon>
        <taxon>Metazoa</taxon>
        <taxon>Spiralia</taxon>
        <taxon>Lophotrochozoa</taxon>
        <taxon>Mollusca</taxon>
        <taxon>Gastropoda</taxon>
        <taxon>Heterobranchia</taxon>
        <taxon>Euthyneura</taxon>
        <taxon>Panpulmonata</taxon>
        <taxon>Sacoglossa</taxon>
        <taxon>Placobranchoidea</taxon>
        <taxon>Plakobranchidae</taxon>
        <taxon>Elysia</taxon>
    </lineage>
</organism>
<sequence length="72" mass="7900">MKDGAGRVSSPERSMATTLLPSFTQHGAQSEKELWAHKENVRRRKGSEFIGGARMRVTESASSPPLQSAIKM</sequence>
<evidence type="ECO:0000313" key="3">
    <source>
        <dbReference type="Proteomes" id="UP001283361"/>
    </source>
</evidence>
<keyword evidence="3" id="KW-1185">Reference proteome</keyword>
<comment type="caution">
    <text evidence="2">The sequence shown here is derived from an EMBL/GenBank/DDBJ whole genome shotgun (WGS) entry which is preliminary data.</text>
</comment>
<proteinExistence type="predicted"/>